<keyword evidence="5" id="KW-0804">Transcription</keyword>
<dbReference type="SUPFAM" id="SSF52172">
    <property type="entry name" value="CheY-like"/>
    <property type="match status" value="1"/>
</dbReference>
<dbReference type="SUPFAM" id="SSF52540">
    <property type="entry name" value="P-loop containing nucleoside triphosphate hydrolases"/>
    <property type="match status" value="1"/>
</dbReference>
<dbReference type="Gene3D" id="3.40.50.300">
    <property type="entry name" value="P-loop containing nucleotide triphosphate hydrolases"/>
    <property type="match status" value="1"/>
</dbReference>
<keyword evidence="2" id="KW-0067">ATP-binding</keyword>
<dbReference type="InterPro" id="IPR025944">
    <property type="entry name" value="Sigma_54_int_dom_CS"/>
</dbReference>
<keyword evidence="1" id="KW-0547">Nucleotide-binding</keyword>
<dbReference type="Gene3D" id="1.10.8.60">
    <property type="match status" value="1"/>
</dbReference>
<evidence type="ECO:0000256" key="3">
    <source>
        <dbReference type="ARBA" id="ARBA00023015"/>
    </source>
</evidence>
<dbReference type="InterPro" id="IPR025943">
    <property type="entry name" value="Sigma_54_int_dom_ATP-bd_2"/>
</dbReference>
<keyword evidence="10" id="KW-1185">Reference proteome</keyword>
<dbReference type="InterPro" id="IPR058031">
    <property type="entry name" value="AAA_lid_NorR"/>
</dbReference>
<keyword evidence="3" id="KW-0805">Transcription regulation</keyword>
<reference evidence="9 10" key="1">
    <citation type="submission" date="2021-04" db="EMBL/GenBank/DDBJ databases">
        <title>Genomics, taxonomy and metabolism of representatives of sulfur bacteria of the genus Thiothrix: Thiothrix fructosivorans QT, Thiothrix unzii A1T and three new species, Thiothrix subterranea sp. nov., Thiothrix litoralis sp. nov. and 'Candidatus Thiothrix anitrata' sp. nov.</title>
        <authorList>
            <person name="Ravin N.V."/>
            <person name="Smolyakov D."/>
            <person name="Rudenko T.S."/>
            <person name="Mardanov A.V."/>
            <person name="Beletsky A.V."/>
            <person name="Markov N.D."/>
            <person name="Fomenkov A.I."/>
            <person name="Roberts R.J."/>
            <person name="Karnachuk O.V."/>
            <person name="Novikov A."/>
            <person name="Grabovich M.Y."/>
        </authorList>
    </citation>
    <scope>NUCLEOTIDE SEQUENCE [LARGE SCALE GENOMIC DNA]</scope>
    <source>
        <strain evidence="9 10">AS</strain>
    </source>
</reference>
<dbReference type="PROSITE" id="PS50110">
    <property type="entry name" value="RESPONSE_REGULATORY"/>
    <property type="match status" value="1"/>
</dbReference>
<dbReference type="InterPro" id="IPR011006">
    <property type="entry name" value="CheY-like_superfamily"/>
</dbReference>
<dbReference type="Proteomes" id="UP000672039">
    <property type="component" value="Chromosome"/>
</dbReference>
<proteinExistence type="predicted"/>
<evidence type="ECO:0000259" key="8">
    <source>
        <dbReference type="PROSITE" id="PS50110"/>
    </source>
</evidence>
<evidence type="ECO:0000259" key="7">
    <source>
        <dbReference type="PROSITE" id="PS50045"/>
    </source>
</evidence>
<protein>
    <submittedName>
        <fullName evidence="9">Sigma-54-dependent Fis family transcriptional regulator</fullName>
    </submittedName>
</protein>
<sequence length="456" mass="51108">MIPLILVVDDDVTLNRLMVGQLNRMGYAATGVHSWAEGQVYLQQHDPHLVLLDCQLPDARGSQILPQLVTDYPVVIITAYGSVKEAVGAVRAGAAEYLLKPINMDELEMVIRKTLDTHSMRKEFLYLKEQVQKRKSFMVGQSPALKEVENMIGAVAPSMMTVLVQGESGVGKELVAREIHERSQVAKHSYVALDCCTMQENLFESELFGHEKGAFTGADRQKKGLIESAEGGSLFLDEIGEITPAIQAKLLRVLETGRYRRLGGTRDLSANVRVVAATNRDLLAMSQEGTFRADLFYRLNAFTIYVPPLRERKEDIQALVDHFISNHDFSRRVNKRLGDKSLDKLLAYPWPGNIRELKNMVERAIILSGDAARIQPEHITLSSFGSEVSPTALAANARKGVHLSFEHTPTLDDLEKHYLHLLLDKYDGHRGKVARALGISERNVYRLLKKYDYMDA</sequence>
<dbReference type="SMART" id="SM00382">
    <property type="entry name" value="AAA"/>
    <property type="match status" value="1"/>
</dbReference>
<evidence type="ECO:0000313" key="9">
    <source>
        <dbReference type="EMBL" id="QTR47205.1"/>
    </source>
</evidence>
<dbReference type="InterPro" id="IPR002078">
    <property type="entry name" value="Sigma_54_int"/>
</dbReference>
<feature type="domain" description="Response regulatory" evidence="8">
    <location>
        <begin position="4"/>
        <end position="115"/>
    </location>
</feature>
<keyword evidence="6" id="KW-0597">Phosphoprotein</keyword>
<dbReference type="PROSITE" id="PS00675">
    <property type="entry name" value="SIGMA54_INTERACT_1"/>
    <property type="match status" value="1"/>
</dbReference>
<dbReference type="InterPro" id="IPR001789">
    <property type="entry name" value="Sig_transdc_resp-reg_receiver"/>
</dbReference>
<dbReference type="InterPro" id="IPR025662">
    <property type="entry name" value="Sigma_54_int_dom_ATP-bd_1"/>
</dbReference>
<dbReference type="Gene3D" id="1.10.10.60">
    <property type="entry name" value="Homeodomain-like"/>
    <property type="match status" value="1"/>
</dbReference>
<name>A0ABX7X234_9GAMM</name>
<feature type="modified residue" description="4-aspartylphosphate" evidence="6">
    <location>
        <position position="53"/>
    </location>
</feature>
<evidence type="ECO:0000256" key="4">
    <source>
        <dbReference type="ARBA" id="ARBA00023125"/>
    </source>
</evidence>
<dbReference type="SUPFAM" id="SSF46689">
    <property type="entry name" value="Homeodomain-like"/>
    <property type="match status" value="1"/>
</dbReference>
<organism evidence="9 10">
    <name type="scientific">Thiothrix litoralis</name>
    <dbReference type="NCBI Taxonomy" id="2891210"/>
    <lineage>
        <taxon>Bacteria</taxon>
        <taxon>Pseudomonadati</taxon>
        <taxon>Pseudomonadota</taxon>
        <taxon>Gammaproteobacteria</taxon>
        <taxon>Thiotrichales</taxon>
        <taxon>Thiotrichaceae</taxon>
        <taxon>Thiothrix</taxon>
    </lineage>
</organism>
<dbReference type="RefSeq" id="WP_210223486.1">
    <property type="nucleotide sequence ID" value="NZ_CP072801.1"/>
</dbReference>
<dbReference type="PANTHER" id="PTHR32071:SF113">
    <property type="entry name" value="ALGINATE BIOSYNTHESIS TRANSCRIPTIONAL REGULATORY PROTEIN ALGB"/>
    <property type="match status" value="1"/>
</dbReference>
<dbReference type="SMART" id="SM00448">
    <property type="entry name" value="REC"/>
    <property type="match status" value="1"/>
</dbReference>
<feature type="domain" description="Sigma-54 factor interaction" evidence="7">
    <location>
        <begin position="138"/>
        <end position="366"/>
    </location>
</feature>
<dbReference type="Pfam" id="PF25601">
    <property type="entry name" value="AAA_lid_14"/>
    <property type="match status" value="1"/>
</dbReference>
<accession>A0ABX7X234</accession>
<gene>
    <name evidence="9" type="ORF">J9253_04500</name>
</gene>
<dbReference type="InterPro" id="IPR002197">
    <property type="entry name" value="HTH_Fis"/>
</dbReference>
<dbReference type="InterPro" id="IPR009057">
    <property type="entry name" value="Homeodomain-like_sf"/>
</dbReference>
<dbReference type="InterPro" id="IPR027417">
    <property type="entry name" value="P-loop_NTPase"/>
</dbReference>
<evidence type="ECO:0000256" key="5">
    <source>
        <dbReference type="ARBA" id="ARBA00023163"/>
    </source>
</evidence>
<dbReference type="Pfam" id="PF00072">
    <property type="entry name" value="Response_reg"/>
    <property type="match status" value="1"/>
</dbReference>
<dbReference type="PROSITE" id="PS00688">
    <property type="entry name" value="SIGMA54_INTERACT_3"/>
    <property type="match status" value="1"/>
</dbReference>
<dbReference type="InterPro" id="IPR003593">
    <property type="entry name" value="AAA+_ATPase"/>
</dbReference>
<dbReference type="PROSITE" id="PS00676">
    <property type="entry name" value="SIGMA54_INTERACT_2"/>
    <property type="match status" value="1"/>
</dbReference>
<dbReference type="CDD" id="cd00009">
    <property type="entry name" value="AAA"/>
    <property type="match status" value="1"/>
</dbReference>
<dbReference type="Pfam" id="PF02954">
    <property type="entry name" value="HTH_8"/>
    <property type="match status" value="1"/>
</dbReference>
<evidence type="ECO:0000256" key="2">
    <source>
        <dbReference type="ARBA" id="ARBA00022840"/>
    </source>
</evidence>
<dbReference type="PANTHER" id="PTHR32071">
    <property type="entry name" value="TRANSCRIPTIONAL REGULATORY PROTEIN"/>
    <property type="match status" value="1"/>
</dbReference>
<dbReference type="Gene3D" id="3.40.50.2300">
    <property type="match status" value="1"/>
</dbReference>
<dbReference type="PROSITE" id="PS50045">
    <property type="entry name" value="SIGMA54_INTERACT_4"/>
    <property type="match status" value="1"/>
</dbReference>
<dbReference type="EMBL" id="CP072801">
    <property type="protein sequence ID" value="QTR47205.1"/>
    <property type="molecule type" value="Genomic_DNA"/>
</dbReference>
<dbReference type="Pfam" id="PF00158">
    <property type="entry name" value="Sigma54_activat"/>
    <property type="match status" value="1"/>
</dbReference>
<evidence type="ECO:0000256" key="6">
    <source>
        <dbReference type="PROSITE-ProRule" id="PRU00169"/>
    </source>
</evidence>
<evidence type="ECO:0000256" key="1">
    <source>
        <dbReference type="ARBA" id="ARBA00022741"/>
    </source>
</evidence>
<evidence type="ECO:0000313" key="10">
    <source>
        <dbReference type="Proteomes" id="UP000672039"/>
    </source>
</evidence>
<keyword evidence="4" id="KW-0238">DNA-binding</keyword>